<accession>A0A8T0HMI4</accession>
<comment type="caution">
    <text evidence="2">The sequence shown here is derived from an EMBL/GenBank/DDBJ whole genome shotgun (WGS) entry which is preliminary data.</text>
</comment>
<keyword evidence="1" id="KW-0812">Transmembrane</keyword>
<dbReference type="EMBL" id="CM026426">
    <property type="protein sequence ID" value="KAG0571903.1"/>
    <property type="molecule type" value="Genomic_DNA"/>
</dbReference>
<proteinExistence type="predicted"/>
<evidence type="ECO:0000313" key="3">
    <source>
        <dbReference type="Proteomes" id="UP000822688"/>
    </source>
</evidence>
<gene>
    <name evidence="2" type="ORF">KC19_VG052200</name>
</gene>
<sequence length="102" mass="11651">MWSGRISTEDVYATSLQAFLVYLPLIVRSAILSCRTSQWIKQEFVIIIWFENTICECVIRYVTVLVHMESGACNSSSQIDMGRNMLHMIQASLGAKYHRSTT</sequence>
<organism evidence="2 3">
    <name type="scientific">Ceratodon purpureus</name>
    <name type="common">Fire moss</name>
    <name type="synonym">Dicranum purpureum</name>
    <dbReference type="NCBI Taxonomy" id="3225"/>
    <lineage>
        <taxon>Eukaryota</taxon>
        <taxon>Viridiplantae</taxon>
        <taxon>Streptophyta</taxon>
        <taxon>Embryophyta</taxon>
        <taxon>Bryophyta</taxon>
        <taxon>Bryophytina</taxon>
        <taxon>Bryopsida</taxon>
        <taxon>Dicranidae</taxon>
        <taxon>Pseudoditrichales</taxon>
        <taxon>Ditrichaceae</taxon>
        <taxon>Ceratodon</taxon>
    </lineage>
</organism>
<reference evidence="2" key="1">
    <citation type="submission" date="2020-06" db="EMBL/GenBank/DDBJ databases">
        <title>WGS assembly of Ceratodon purpureus strain R40.</title>
        <authorList>
            <person name="Carey S.B."/>
            <person name="Jenkins J."/>
            <person name="Shu S."/>
            <person name="Lovell J.T."/>
            <person name="Sreedasyam A."/>
            <person name="Maumus F."/>
            <person name="Tiley G.P."/>
            <person name="Fernandez-Pozo N."/>
            <person name="Barry K."/>
            <person name="Chen C."/>
            <person name="Wang M."/>
            <person name="Lipzen A."/>
            <person name="Daum C."/>
            <person name="Saski C.A."/>
            <person name="Payton A.C."/>
            <person name="Mcbreen J.C."/>
            <person name="Conrad R.E."/>
            <person name="Kollar L.M."/>
            <person name="Olsson S."/>
            <person name="Huttunen S."/>
            <person name="Landis J.B."/>
            <person name="Wickett N.J."/>
            <person name="Johnson M.G."/>
            <person name="Rensing S.A."/>
            <person name="Grimwood J."/>
            <person name="Schmutz J."/>
            <person name="Mcdaniel S.F."/>
        </authorList>
    </citation>
    <scope>NUCLEOTIDE SEQUENCE</scope>
    <source>
        <strain evidence="2">R40</strain>
    </source>
</reference>
<feature type="transmembrane region" description="Helical" evidence="1">
    <location>
        <begin position="12"/>
        <end position="31"/>
    </location>
</feature>
<keyword evidence="3" id="KW-1185">Reference proteome</keyword>
<keyword evidence="1" id="KW-0472">Membrane</keyword>
<evidence type="ECO:0000313" key="2">
    <source>
        <dbReference type="EMBL" id="KAG0571903.1"/>
    </source>
</evidence>
<dbReference type="Proteomes" id="UP000822688">
    <property type="component" value="Chromosome V"/>
</dbReference>
<name>A0A8T0HMI4_CERPU</name>
<dbReference type="AlphaFoldDB" id="A0A8T0HMI4"/>
<protein>
    <submittedName>
        <fullName evidence="2">Uncharacterized protein</fullName>
    </submittedName>
</protein>
<keyword evidence="1" id="KW-1133">Transmembrane helix</keyword>
<evidence type="ECO:0000256" key="1">
    <source>
        <dbReference type="SAM" id="Phobius"/>
    </source>
</evidence>